<proteinExistence type="inferred from homology"/>
<evidence type="ECO:0000256" key="4">
    <source>
        <dbReference type="ARBA" id="ARBA00022553"/>
    </source>
</evidence>
<evidence type="ECO:0000256" key="13">
    <source>
        <dbReference type="ARBA" id="ARBA00044509"/>
    </source>
</evidence>
<dbReference type="InterPro" id="IPR027353">
    <property type="entry name" value="NET_dom"/>
</dbReference>
<comment type="caution">
    <text evidence="19">The sequence shown here is derived from an EMBL/GenBank/DDBJ whole genome shotgun (WGS) entry which is preliminary data.</text>
</comment>
<name>A0A7L0JSA0_CHATO</name>
<feature type="region of interest" description="Disordered" evidence="16">
    <location>
        <begin position="215"/>
        <end position="247"/>
    </location>
</feature>
<dbReference type="EMBL" id="VXAL01004086">
    <property type="protein sequence ID" value="NXK46647.1"/>
    <property type="molecule type" value="Genomic_DNA"/>
</dbReference>
<comment type="similarity">
    <text evidence="13">Belongs to the BET family.</text>
</comment>
<comment type="subunit">
    <text evidence="14">Homodimer. Interacts with E2F1. Interacts with (acetylated) STAT3; promoting STAT3 recruitment to chromatin. Interacts with CTCF; promoting BRD2 recruitment to chromatin.</text>
</comment>
<evidence type="ECO:0000259" key="18">
    <source>
        <dbReference type="PROSITE" id="PS51525"/>
    </source>
</evidence>
<feature type="region of interest" description="Disordered" evidence="16">
    <location>
        <begin position="400"/>
        <end position="605"/>
    </location>
</feature>
<protein>
    <recommendedName>
        <fullName evidence="12">Bromodomain-containing protein 2</fullName>
    </recommendedName>
</protein>
<dbReference type="GO" id="GO:0006338">
    <property type="term" value="P:chromatin remodeling"/>
    <property type="evidence" value="ECO:0007669"/>
    <property type="project" value="TreeGrafter"/>
</dbReference>
<feature type="compositionally biased region" description="Low complexity" evidence="16">
    <location>
        <begin position="734"/>
        <end position="754"/>
    </location>
</feature>
<feature type="non-terminal residue" evidence="19">
    <location>
        <position position="1"/>
    </location>
</feature>
<dbReference type="PROSITE" id="PS50014">
    <property type="entry name" value="BROMODOMAIN_2"/>
    <property type="match status" value="2"/>
</dbReference>
<feature type="non-terminal residue" evidence="19">
    <location>
        <position position="760"/>
    </location>
</feature>
<evidence type="ECO:0000256" key="8">
    <source>
        <dbReference type="ARBA" id="ARBA00023015"/>
    </source>
</evidence>
<dbReference type="PANTHER" id="PTHR22880:SF240">
    <property type="entry name" value="BROMODOMAIN-CONTAINING PROTEIN 2"/>
    <property type="match status" value="1"/>
</dbReference>
<keyword evidence="9 15" id="KW-0103">Bromodomain</keyword>
<feature type="compositionally biased region" description="Acidic residues" evidence="16">
    <location>
        <begin position="428"/>
        <end position="463"/>
    </location>
</feature>
<dbReference type="FunFam" id="1.20.920.10:FF:000003">
    <property type="entry name" value="Bromodomain-containing protein 2"/>
    <property type="match status" value="1"/>
</dbReference>
<feature type="region of interest" description="Disordered" evidence="16">
    <location>
        <begin position="259"/>
        <end position="293"/>
    </location>
</feature>
<dbReference type="InterPro" id="IPR001487">
    <property type="entry name" value="Bromodomain"/>
</dbReference>
<dbReference type="Proteomes" id="UP000537522">
    <property type="component" value="Unassembled WGS sequence"/>
</dbReference>
<dbReference type="CDD" id="cd05497">
    <property type="entry name" value="Bromo_Brdt_I_like"/>
    <property type="match status" value="1"/>
</dbReference>
<evidence type="ECO:0000256" key="9">
    <source>
        <dbReference type="ARBA" id="ARBA00023117"/>
    </source>
</evidence>
<dbReference type="PROSITE" id="PS00633">
    <property type="entry name" value="BROMODOMAIN_1"/>
    <property type="match status" value="2"/>
</dbReference>
<feature type="compositionally biased region" description="Basic residues" evidence="16">
    <location>
        <begin position="519"/>
        <end position="537"/>
    </location>
</feature>
<evidence type="ECO:0000256" key="12">
    <source>
        <dbReference type="ARBA" id="ARBA00040998"/>
    </source>
</evidence>
<dbReference type="GO" id="GO:0006355">
    <property type="term" value="P:regulation of DNA-templated transcription"/>
    <property type="evidence" value="ECO:0007669"/>
    <property type="project" value="TreeGrafter"/>
</dbReference>
<reference evidence="19 20" key="1">
    <citation type="submission" date="2019-09" db="EMBL/GenBank/DDBJ databases">
        <title>Bird 10,000 Genomes (B10K) Project - Family phase.</title>
        <authorList>
            <person name="Zhang G."/>
        </authorList>
    </citation>
    <scope>NUCLEOTIDE SEQUENCE [LARGE SCALE GENOMIC DNA]</scope>
    <source>
        <strain evidence="19">B10K-DU-011-36</strain>
        <tissue evidence="19">Muscle</tissue>
    </source>
</reference>
<dbReference type="Pfam" id="PF17035">
    <property type="entry name" value="BET"/>
    <property type="match status" value="1"/>
</dbReference>
<dbReference type="FunFam" id="1.20.920.10:FF:000002">
    <property type="entry name" value="Bromodomain-containing protein 4"/>
    <property type="match status" value="1"/>
</dbReference>
<evidence type="ECO:0000256" key="10">
    <source>
        <dbReference type="ARBA" id="ARBA00023163"/>
    </source>
</evidence>
<dbReference type="Gene3D" id="1.20.1270.220">
    <property type="match status" value="1"/>
</dbReference>
<dbReference type="InterPro" id="IPR036427">
    <property type="entry name" value="Bromodomain-like_sf"/>
</dbReference>
<keyword evidence="3" id="KW-0158">Chromosome</keyword>
<keyword evidence="5" id="KW-0677">Repeat</keyword>
<accession>A0A7L0JSA0</accession>
<evidence type="ECO:0000256" key="16">
    <source>
        <dbReference type="SAM" id="MobiDB-lite"/>
    </source>
</evidence>
<keyword evidence="8" id="KW-0805">Transcription regulation</keyword>
<keyword evidence="11" id="KW-0539">Nucleus</keyword>
<evidence type="ECO:0000256" key="6">
    <source>
        <dbReference type="ARBA" id="ARBA00022853"/>
    </source>
</evidence>
<evidence type="ECO:0000256" key="15">
    <source>
        <dbReference type="PROSITE-ProRule" id="PRU00035"/>
    </source>
</evidence>
<dbReference type="InterPro" id="IPR038336">
    <property type="entry name" value="NET_sf"/>
</dbReference>
<dbReference type="SMART" id="SM00297">
    <property type="entry name" value="BROMO"/>
    <property type="match status" value="2"/>
</dbReference>
<dbReference type="PANTHER" id="PTHR22880">
    <property type="entry name" value="FALZ-RELATED BROMODOMAIN-CONTAINING PROTEINS"/>
    <property type="match status" value="1"/>
</dbReference>
<keyword evidence="7" id="KW-0007">Acetylation</keyword>
<keyword evidence="4" id="KW-0597">Phosphoprotein</keyword>
<feature type="compositionally biased region" description="Basic and acidic residues" evidence="16">
    <location>
        <begin position="264"/>
        <end position="280"/>
    </location>
</feature>
<keyword evidence="6" id="KW-0156">Chromatin regulator</keyword>
<evidence type="ECO:0000256" key="7">
    <source>
        <dbReference type="ARBA" id="ARBA00022990"/>
    </source>
</evidence>
<dbReference type="Gene3D" id="1.20.920.10">
    <property type="entry name" value="Bromodomain-like"/>
    <property type="match status" value="2"/>
</dbReference>
<evidence type="ECO:0000256" key="11">
    <source>
        <dbReference type="ARBA" id="ARBA00023242"/>
    </source>
</evidence>
<feature type="domain" description="Bromo" evidence="17">
    <location>
        <begin position="44"/>
        <end position="116"/>
    </location>
</feature>
<dbReference type="PROSITE" id="PS51525">
    <property type="entry name" value="NET"/>
    <property type="match status" value="1"/>
</dbReference>
<dbReference type="InterPro" id="IPR018359">
    <property type="entry name" value="Bromodomain_CS"/>
</dbReference>
<evidence type="ECO:0000313" key="20">
    <source>
        <dbReference type="Proteomes" id="UP000537522"/>
    </source>
</evidence>
<evidence type="ECO:0000256" key="3">
    <source>
        <dbReference type="ARBA" id="ARBA00022454"/>
    </source>
</evidence>
<feature type="domain" description="NET" evidence="18">
    <location>
        <begin position="591"/>
        <end position="673"/>
    </location>
</feature>
<organism evidence="19 20">
    <name type="scientific">Chauna torquata</name>
    <name type="common">Southern screamer</name>
    <dbReference type="NCBI Taxonomy" id="30388"/>
    <lineage>
        <taxon>Eukaryota</taxon>
        <taxon>Metazoa</taxon>
        <taxon>Chordata</taxon>
        <taxon>Craniata</taxon>
        <taxon>Vertebrata</taxon>
        <taxon>Euteleostomi</taxon>
        <taxon>Archelosauria</taxon>
        <taxon>Archosauria</taxon>
        <taxon>Dinosauria</taxon>
        <taxon>Saurischia</taxon>
        <taxon>Theropoda</taxon>
        <taxon>Coelurosauria</taxon>
        <taxon>Aves</taxon>
        <taxon>Neognathae</taxon>
        <taxon>Galloanserae</taxon>
        <taxon>Anseriformes</taxon>
        <taxon>Anhimidae</taxon>
        <taxon>Chauna</taxon>
    </lineage>
</organism>
<dbReference type="InterPro" id="IPR043508">
    <property type="entry name" value="Bromo_Brdt_I"/>
</dbReference>
<feature type="compositionally biased region" description="Basic and acidic residues" evidence="16">
    <location>
        <begin position="673"/>
        <end position="702"/>
    </location>
</feature>
<feature type="compositionally biased region" description="Gly residues" evidence="16">
    <location>
        <begin position="557"/>
        <end position="569"/>
    </location>
</feature>
<dbReference type="InterPro" id="IPR050935">
    <property type="entry name" value="Bromo_chromatin_reader"/>
</dbReference>
<feature type="compositionally biased region" description="Low complexity" evidence="16">
    <location>
        <begin position="233"/>
        <end position="244"/>
    </location>
</feature>
<keyword evidence="10" id="KW-0804">Transcription</keyword>
<feature type="domain" description="Bromo" evidence="17">
    <location>
        <begin position="311"/>
        <end position="383"/>
    </location>
</feature>
<evidence type="ECO:0000256" key="2">
    <source>
        <dbReference type="ARBA" id="ARBA00004286"/>
    </source>
</evidence>
<feature type="region of interest" description="Disordered" evidence="16">
    <location>
        <begin position="1"/>
        <end position="26"/>
    </location>
</feature>
<dbReference type="SUPFAM" id="SSF47370">
    <property type="entry name" value="Bromodomain"/>
    <property type="match status" value="2"/>
</dbReference>
<dbReference type="AlphaFoldDB" id="A0A7L0JSA0"/>
<comment type="subcellular location">
    <subcellularLocation>
        <location evidence="2">Chromosome</location>
    </subcellularLocation>
    <subcellularLocation>
        <location evidence="1">Nucleus</location>
    </subcellularLocation>
</comment>
<sequence length="760" mass="83385">MASVPALQSPQVNPPPPEVSNPKKPGRVTNQLQYLHKVVMKALWKHQFAWPFRQPVDAVKLGLPDYHKIIKQPMDMGTIKRRLENNYYWGAAECMQDFNTMFTNCYIYNKPTDDIVLMAQTLEKIFLQKVAQMPPEEQEIVVPVAKNSHKKGASRAAGLTAAQQVPAVSSVSHTAVYAPSPDIPTTIVNIPHPSVIAAPLLKSLHSTTPAVLAAPAPTQPVAKKKGVKRKADTTTPTTTAIIATSGESSPSATLLEAKAAKIPARRESGRPIKPPKKDLPDSQQHQTSKKGKLSEQLKYCNGILKELLSKKHAAYAWPFYKPVDASALGLHDYHEIIKHPMDLSTIKRKMENRDYHDAQEFAADVRLMFSNCYKYNPPDHDVVAMARKLQDVFEFSYAKMPDEPQDASPPSVSAPLPGALSKSSSEESSSDEDEDDEDDEDDDEDESSSESSSESEESSDSEEERANRLAELQEQVRAGEGPVPRSAPAPHARLTPCLPPQLRAVHEQLAALSQGPVSKPKKKREKKKKKKSEKHKGRGGDEDARARQAQLRKAKKAGGGGGTSGGSSGGSSKNSKKAAKAALPPPPALYDSEEEEESKPMTYDEKRQLSLDINKLPGEKLGRVVHIIQSREPSLRDSNPEEIEIDFETLKPSTLRELERYVLSCLRKKPRKPYSETMKKPVGKTKEELALEKKRELEKRLQDVSGQLNSTKKPPKKASEKPESAQQVAVSRLSASSSSSDSSSSSSSSSSSDTSDSDSG</sequence>
<evidence type="ECO:0000259" key="17">
    <source>
        <dbReference type="PROSITE" id="PS50014"/>
    </source>
</evidence>
<dbReference type="InterPro" id="IPR043509">
    <property type="entry name" value="Bromo_Brdt_II"/>
</dbReference>
<dbReference type="GO" id="GO:0000785">
    <property type="term" value="C:chromatin"/>
    <property type="evidence" value="ECO:0007669"/>
    <property type="project" value="TreeGrafter"/>
</dbReference>
<dbReference type="GO" id="GO:0005634">
    <property type="term" value="C:nucleus"/>
    <property type="evidence" value="ECO:0007669"/>
    <property type="project" value="UniProtKB-SubCell"/>
</dbReference>
<evidence type="ECO:0000313" key="19">
    <source>
        <dbReference type="EMBL" id="NXK46647.1"/>
    </source>
</evidence>
<dbReference type="PRINTS" id="PR00503">
    <property type="entry name" value="BROMODOMAIN"/>
</dbReference>
<evidence type="ECO:0000256" key="5">
    <source>
        <dbReference type="ARBA" id="ARBA00022737"/>
    </source>
</evidence>
<feature type="region of interest" description="Disordered" evidence="16">
    <location>
        <begin position="668"/>
        <end position="760"/>
    </location>
</feature>
<evidence type="ECO:0000256" key="14">
    <source>
        <dbReference type="ARBA" id="ARBA00046861"/>
    </source>
</evidence>
<keyword evidence="20" id="KW-1185">Reference proteome</keyword>
<dbReference type="CDD" id="cd05498">
    <property type="entry name" value="Bromo_Brdt_II_like"/>
    <property type="match status" value="1"/>
</dbReference>
<dbReference type="FunFam" id="1.20.1270.220:FF:000001">
    <property type="entry name" value="bromodomain-containing protein 2 isoform X1"/>
    <property type="match status" value="1"/>
</dbReference>
<gene>
    <name evidence="19" type="primary">Brd2</name>
    <name evidence="19" type="ORF">CHATOR_R14010</name>
</gene>
<evidence type="ECO:0000256" key="1">
    <source>
        <dbReference type="ARBA" id="ARBA00004123"/>
    </source>
</evidence>
<dbReference type="Pfam" id="PF00439">
    <property type="entry name" value="Bromodomain"/>
    <property type="match status" value="2"/>
</dbReference>